<reference evidence="1" key="2">
    <citation type="submission" date="2021-03" db="EMBL/GenBank/DDBJ databases">
        <title>Complete genome sequence of Burkholderia seminalis 869T2.</title>
        <authorList>
            <person name="Hung S.-H."/>
            <person name="Huang C.-T."/>
            <person name="Huang C.-C."/>
            <person name="Kuo C.-H."/>
        </authorList>
    </citation>
    <scope>NUCLEOTIDE SEQUENCE</scope>
    <source>
        <strain evidence="1">869T2</strain>
    </source>
</reference>
<protein>
    <submittedName>
        <fullName evidence="1">Uncharacterized protein</fullName>
    </submittedName>
</protein>
<name>A0A8A8DFQ1_9BURK</name>
<organism evidence="1 2">
    <name type="scientific">Burkholderia seminalis</name>
    <dbReference type="NCBI Taxonomy" id="488731"/>
    <lineage>
        <taxon>Bacteria</taxon>
        <taxon>Pseudomonadati</taxon>
        <taxon>Pseudomonadota</taxon>
        <taxon>Betaproteobacteria</taxon>
        <taxon>Burkholderiales</taxon>
        <taxon>Burkholderiaceae</taxon>
        <taxon>Burkholderia</taxon>
        <taxon>Burkholderia cepacia complex</taxon>
    </lineage>
</organism>
<sequence length="57" mass="6378">MGKQLDAGGKRFDVVQHDDGNWALSEHGSPQPILKLATLDEIERYVESNFGPLTWLP</sequence>
<dbReference type="EMBL" id="CP072522">
    <property type="protein sequence ID" value="QTO23300.1"/>
    <property type="molecule type" value="Genomic_DNA"/>
</dbReference>
<accession>A0A8A8DFQ1</accession>
<keyword evidence="2" id="KW-1185">Reference proteome</keyword>
<evidence type="ECO:0000313" key="2">
    <source>
        <dbReference type="Proteomes" id="UP000027834"/>
    </source>
</evidence>
<dbReference type="RefSeq" id="WP_154233805.1">
    <property type="nucleotide sequence ID" value="NZ_CP072522.1"/>
</dbReference>
<proteinExistence type="predicted"/>
<dbReference type="Proteomes" id="UP000027834">
    <property type="component" value="Chromosome 3"/>
</dbReference>
<dbReference type="AlphaFoldDB" id="A0A8A8DFQ1"/>
<gene>
    <name evidence="1" type="ORF">DT99_035105</name>
</gene>
<evidence type="ECO:0000313" key="1">
    <source>
        <dbReference type="EMBL" id="QTO23300.1"/>
    </source>
</evidence>
<reference evidence="1" key="1">
    <citation type="submission" date="2014-04" db="EMBL/GenBank/DDBJ databases">
        <authorList>
            <person name="Ho Y.-N."/>
            <person name="Huang C.-C."/>
        </authorList>
    </citation>
    <scope>NUCLEOTIDE SEQUENCE</scope>
    <source>
        <strain evidence="1">869T2</strain>
    </source>
</reference>